<name>W5TKE3_9NOCA</name>
<reference evidence="7 8" key="1">
    <citation type="journal article" date="2014" name="Appl. Environ. Microbiol.">
        <title>Insights into the Microbial Degradation of Rubber and Gutta-Percha by Analysis of the Complete Genome of Nocardia nova SH22a.</title>
        <authorList>
            <person name="Luo Q."/>
            <person name="Hiessl S."/>
            <person name="Poehlein A."/>
            <person name="Daniel R."/>
            <person name="Steinbuchel A."/>
        </authorList>
    </citation>
    <scope>NUCLEOTIDE SEQUENCE [LARGE SCALE GENOMIC DNA]</scope>
    <source>
        <strain evidence="7">SH22a</strain>
    </source>
</reference>
<dbReference type="SUPFAM" id="SSF46785">
    <property type="entry name" value="Winged helix' DNA-binding domain"/>
    <property type="match status" value="1"/>
</dbReference>
<dbReference type="Gene3D" id="1.10.10.10">
    <property type="entry name" value="Winged helix-like DNA-binding domain superfamily/Winged helix DNA-binding domain"/>
    <property type="match status" value="1"/>
</dbReference>
<dbReference type="KEGG" id="nno:NONO_c46140"/>
<organism evidence="7 8">
    <name type="scientific">Nocardia nova SH22a</name>
    <dbReference type="NCBI Taxonomy" id="1415166"/>
    <lineage>
        <taxon>Bacteria</taxon>
        <taxon>Bacillati</taxon>
        <taxon>Actinomycetota</taxon>
        <taxon>Actinomycetes</taxon>
        <taxon>Mycobacteriales</taxon>
        <taxon>Nocardiaceae</taxon>
        <taxon>Nocardia</taxon>
    </lineage>
</organism>
<feature type="domain" description="HTH lysR-type" evidence="6">
    <location>
        <begin position="4"/>
        <end position="61"/>
    </location>
</feature>
<dbReference type="SUPFAM" id="SSF53850">
    <property type="entry name" value="Periplasmic binding protein-like II"/>
    <property type="match status" value="1"/>
</dbReference>
<evidence type="ECO:0000313" key="8">
    <source>
        <dbReference type="Proteomes" id="UP000019150"/>
    </source>
</evidence>
<keyword evidence="8" id="KW-1185">Reference proteome</keyword>
<proteinExistence type="inferred from homology"/>
<comment type="similarity">
    <text evidence="1">Belongs to the LysR transcriptional regulatory family.</text>
</comment>
<keyword evidence="5" id="KW-0804">Transcription</keyword>
<dbReference type="Gene3D" id="3.40.190.290">
    <property type="match status" value="1"/>
</dbReference>
<evidence type="ECO:0000256" key="1">
    <source>
        <dbReference type="ARBA" id="ARBA00009437"/>
    </source>
</evidence>
<dbReference type="PATRIC" id="fig|1415166.3.peg.4743"/>
<dbReference type="Pfam" id="PF00126">
    <property type="entry name" value="HTH_1"/>
    <property type="match status" value="1"/>
</dbReference>
<dbReference type="Proteomes" id="UP000019150">
    <property type="component" value="Chromosome"/>
</dbReference>
<evidence type="ECO:0000256" key="3">
    <source>
        <dbReference type="ARBA" id="ARBA00023125"/>
    </source>
</evidence>
<keyword evidence="2" id="KW-0805">Transcription regulation</keyword>
<dbReference type="PANTHER" id="PTHR30346">
    <property type="entry name" value="TRANSCRIPTIONAL DUAL REGULATOR HCAR-RELATED"/>
    <property type="match status" value="1"/>
</dbReference>
<accession>W5TKE3</accession>
<dbReference type="InterPro" id="IPR036388">
    <property type="entry name" value="WH-like_DNA-bd_sf"/>
</dbReference>
<keyword evidence="4" id="KW-0010">Activator</keyword>
<dbReference type="InterPro" id="IPR000847">
    <property type="entry name" value="LysR_HTH_N"/>
</dbReference>
<dbReference type="GO" id="GO:0032993">
    <property type="term" value="C:protein-DNA complex"/>
    <property type="evidence" value="ECO:0007669"/>
    <property type="project" value="TreeGrafter"/>
</dbReference>
<sequence length="322" mass="34845">MADLDLAAVRAFVAAVDEQQFSHAADVLGISQQAVSKRIAKLESHLGTALFDRVPAGIAVTAAGSRFVPHARSLLAVADAAVAAVHDTPRPLRVAVLGERDGVMERMRFYLDHSSDSDTEIVISNVFETSRDMVVHGRADAAFARAHGGPRPLPATIEAAPAYLDPAHLLVGRHHRLAGRSAVSLAELGELTVWIPGAGVPSEWADYYRELSDHCGVTVDTTPREKGPRPRPDGITAMVELIAESTTLCTISSDHFRNPWHPHIRRLPIVDPTPAYPHALLWSGGNPHPGLPHLIEHFRTSYDRTVASGCWIPDADRALFGI</sequence>
<dbReference type="eggNOG" id="COG0583">
    <property type="taxonomic scope" value="Bacteria"/>
</dbReference>
<dbReference type="EMBL" id="CP006850">
    <property type="protein sequence ID" value="AHH19398.1"/>
    <property type="molecule type" value="Genomic_DNA"/>
</dbReference>
<evidence type="ECO:0000256" key="5">
    <source>
        <dbReference type="ARBA" id="ARBA00023163"/>
    </source>
</evidence>
<keyword evidence="3" id="KW-0238">DNA-binding</keyword>
<dbReference type="AlphaFoldDB" id="W5TKE3"/>
<dbReference type="InterPro" id="IPR005119">
    <property type="entry name" value="LysR_subst-bd"/>
</dbReference>
<evidence type="ECO:0000259" key="6">
    <source>
        <dbReference type="PROSITE" id="PS50931"/>
    </source>
</evidence>
<evidence type="ECO:0000313" key="7">
    <source>
        <dbReference type="EMBL" id="AHH19398.1"/>
    </source>
</evidence>
<dbReference type="GO" id="GO:0003677">
    <property type="term" value="F:DNA binding"/>
    <property type="evidence" value="ECO:0007669"/>
    <property type="project" value="UniProtKB-KW"/>
</dbReference>
<dbReference type="PANTHER" id="PTHR30346:SF0">
    <property type="entry name" value="HCA OPERON TRANSCRIPTIONAL ACTIVATOR HCAR"/>
    <property type="match status" value="1"/>
</dbReference>
<dbReference type="STRING" id="1415166.NONO_c46140"/>
<gene>
    <name evidence="7" type="ORF">NONO_c46140</name>
</gene>
<dbReference type="HOGENOM" id="CLU_039613_6_4_11"/>
<dbReference type="PROSITE" id="PS50931">
    <property type="entry name" value="HTH_LYSR"/>
    <property type="match status" value="1"/>
</dbReference>
<dbReference type="Pfam" id="PF03466">
    <property type="entry name" value="LysR_substrate"/>
    <property type="match status" value="1"/>
</dbReference>
<dbReference type="InterPro" id="IPR036390">
    <property type="entry name" value="WH_DNA-bd_sf"/>
</dbReference>
<evidence type="ECO:0000256" key="4">
    <source>
        <dbReference type="ARBA" id="ARBA00023159"/>
    </source>
</evidence>
<dbReference type="GO" id="GO:0003700">
    <property type="term" value="F:DNA-binding transcription factor activity"/>
    <property type="evidence" value="ECO:0007669"/>
    <property type="project" value="InterPro"/>
</dbReference>
<evidence type="ECO:0000256" key="2">
    <source>
        <dbReference type="ARBA" id="ARBA00023015"/>
    </source>
</evidence>
<protein>
    <submittedName>
        <fullName evidence="7">Putative transcriptional regulator, LysR family</fullName>
    </submittedName>
</protein>
<dbReference type="FunFam" id="1.10.10.10:FF:000001">
    <property type="entry name" value="LysR family transcriptional regulator"/>
    <property type="match status" value="1"/>
</dbReference>
<dbReference type="PRINTS" id="PR00039">
    <property type="entry name" value="HTHLYSR"/>
</dbReference>